<keyword evidence="3" id="KW-0406">Ion transport</keyword>
<proteinExistence type="inferred from homology"/>
<reference evidence="4 5" key="1">
    <citation type="submission" date="2024-01" db="EMBL/GenBank/DDBJ databases">
        <title>Description of Olsenella sp. nov., isolated from pig feces.</title>
        <authorList>
            <person name="Chang Y.-H."/>
        </authorList>
    </citation>
    <scope>NUCLEOTIDE SEQUENCE [LARGE SCALE GENOMIC DNA]</scope>
    <source>
        <strain evidence="4 5">YH-ols2223</strain>
    </source>
</reference>
<evidence type="ECO:0000256" key="2">
    <source>
        <dbReference type="ARBA" id="ARBA00022448"/>
    </source>
</evidence>
<dbReference type="SUPFAM" id="SSF103486">
    <property type="entry name" value="V-type ATP synthase subunit C"/>
    <property type="match status" value="1"/>
</dbReference>
<evidence type="ECO:0000313" key="5">
    <source>
        <dbReference type="Proteomes" id="UP001332931"/>
    </source>
</evidence>
<dbReference type="PANTHER" id="PTHR38682">
    <property type="entry name" value="V-TYPE ATP SYNTHASE SUBUNIT C"/>
    <property type="match status" value="1"/>
</dbReference>
<dbReference type="PANTHER" id="PTHR38682:SF1">
    <property type="entry name" value="V-TYPE ATP SYNTHASE SUBUNIT C"/>
    <property type="match status" value="1"/>
</dbReference>
<evidence type="ECO:0000313" key="4">
    <source>
        <dbReference type="EMBL" id="MEE6146818.1"/>
    </source>
</evidence>
<comment type="caution">
    <text evidence="4">The sequence shown here is derived from an EMBL/GenBank/DDBJ whole genome shotgun (WGS) entry which is preliminary data.</text>
</comment>
<sequence>MRDTEYIFAVARIRVLERGLLTDDDIRQMCGMPDVKSVVSYLADKGWGDGNGQVEPEELISQEQDKTLRLMHELRVDPVVFEVLSCPKYYHNVKCAIKEICSDIEVRRAYYDLPGFGEEELKKVFAENDTSKLPEDMRKAATRAFDVMSSTGDGQWCDVILDKACLVQMRKEAYASKSQILIDYVEANVSSADIKIAFRAVRTGKDLHFLQEALAPCRDLDVRRIAQAAVKGEPELRSYLEAGRFRDAVEALERSNSEFERWCDNQLIEALRPQKTNSVSVGPIVAFDLAKENELRNVRIIVTAKANGFSEQETLERMREMYG</sequence>
<dbReference type="InterPro" id="IPR036079">
    <property type="entry name" value="ATPase_csu/dsu_sf"/>
</dbReference>
<dbReference type="InterPro" id="IPR050873">
    <property type="entry name" value="V-ATPase_V0D/AC39_subunit"/>
</dbReference>
<gene>
    <name evidence="4" type="ORF">VXJ25_02230</name>
</gene>
<evidence type="ECO:0000256" key="3">
    <source>
        <dbReference type="ARBA" id="ARBA00023065"/>
    </source>
</evidence>
<evidence type="ECO:0000256" key="1">
    <source>
        <dbReference type="ARBA" id="ARBA00006709"/>
    </source>
</evidence>
<comment type="similarity">
    <text evidence="1">Belongs to the V-ATPase V0D/AC39 subunit family.</text>
</comment>
<dbReference type="InterPro" id="IPR035067">
    <property type="entry name" value="V-type_ATPase_csu/dsu"/>
</dbReference>
<accession>A0ABU7R8G6</accession>
<protein>
    <submittedName>
        <fullName evidence="4">V-type ATPase subunit</fullName>
    </submittedName>
</protein>
<keyword evidence="5" id="KW-1185">Reference proteome</keyword>
<dbReference type="Gene3D" id="1.10.132.50">
    <property type="entry name" value="ATP synthase (C/AC39) subunit, domain 3"/>
    <property type="match status" value="1"/>
</dbReference>
<keyword evidence="2" id="KW-0813">Transport</keyword>
<dbReference type="EMBL" id="JAZGJQ010000002">
    <property type="protein sequence ID" value="MEE6146818.1"/>
    <property type="molecule type" value="Genomic_DNA"/>
</dbReference>
<dbReference type="InterPro" id="IPR002843">
    <property type="entry name" value="ATPase_V0-cplx_csu/dsu"/>
</dbReference>
<name>A0ABU7R8G6_9ACTN</name>
<dbReference type="InterPro" id="IPR044911">
    <property type="entry name" value="V-type_ATPase_csu/dsu_dom_3"/>
</dbReference>
<organism evidence="4 5">
    <name type="scientific">Olsenella absiana</name>
    <dbReference type="NCBI Taxonomy" id="3115222"/>
    <lineage>
        <taxon>Bacteria</taxon>
        <taxon>Bacillati</taxon>
        <taxon>Actinomycetota</taxon>
        <taxon>Coriobacteriia</taxon>
        <taxon>Coriobacteriales</taxon>
        <taxon>Atopobiaceae</taxon>
        <taxon>Olsenella</taxon>
    </lineage>
</organism>
<dbReference type="Gene3D" id="1.20.1690.10">
    <property type="entry name" value="V-type ATP synthase subunit C domain"/>
    <property type="match status" value="2"/>
</dbReference>
<dbReference type="RefSeq" id="WP_330957585.1">
    <property type="nucleotide sequence ID" value="NZ_JAZGJQ010000002.1"/>
</dbReference>
<dbReference type="Pfam" id="PF01992">
    <property type="entry name" value="vATP-synt_AC39"/>
    <property type="match status" value="1"/>
</dbReference>
<dbReference type="Proteomes" id="UP001332931">
    <property type="component" value="Unassembled WGS sequence"/>
</dbReference>